<dbReference type="EC" id="1.1.1.169" evidence="2"/>
<dbReference type="EMBL" id="AODF01000014">
    <property type="protein sequence ID" value="EUJ32066.1"/>
    <property type="molecule type" value="Genomic_DNA"/>
</dbReference>
<dbReference type="InterPro" id="IPR013328">
    <property type="entry name" value="6PGD_dom2"/>
</dbReference>
<evidence type="ECO:0000313" key="2">
    <source>
        <dbReference type="EMBL" id="EUJ32066.1"/>
    </source>
</evidence>
<comment type="caution">
    <text evidence="2">The sequence shown here is derived from an EMBL/GenBank/DDBJ whole genome shotgun (WGS) entry which is preliminary data.</text>
</comment>
<feature type="domain" description="Ketopantoate reductase C-terminal" evidence="1">
    <location>
        <begin position="17"/>
        <end position="92"/>
    </location>
</feature>
<dbReference type="Pfam" id="PF08546">
    <property type="entry name" value="ApbA_C"/>
    <property type="match status" value="1"/>
</dbReference>
<proteinExistence type="predicted"/>
<accession>A0ABP3AYE9</accession>
<sequence length="96" mass="10701">MASCSKIHILKKIMLHVTAEANQALNVADAEERVLTVCRKTAENLSSMAVDISTHRPTEIDAILLPVIEMLEEAKLKNDSLVILYELVKGMEKRNV</sequence>
<reference evidence="2 3" key="1">
    <citation type="journal article" date="2014" name="Int. J. Syst. Evol. Microbiol.">
        <title>Listeria floridensis sp. nov., Listeria aquatica sp. nov., Listeria cornellensis sp. nov., Listeria riparia sp. nov. and Listeria grandensis sp. nov., from agricultural and natural environments.</title>
        <authorList>
            <person name="den Bakker H.C."/>
            <person name="Warchocki S."/>
            <person name="Wright E.M."/>
            <person name="Allred A.F."/>
            <person name="Ahlstrom C."/>
            <person name="Manuel C.S."/>
            <person name="Stasiewicz M.J."/>
            <person name="Burrell A."/>
            <person name="Roof S."/>
            <person name="Strawn L."/>
            <person name="Fortes E.D."/>
            <person name="Nightingale K.K."/>
            <person name="Kephart D."/>
            <person name="Wiedmann M."/>
        </authorList>
    </citation>
    <scope>NUCLEOTIDE SEQUENCE [LARGE SCALE GENOMIC DNA]</scope>
    <source>
        <strain evidence="2 3">FSL S10-1187</strain>
    </source>
</reference>
<dbReference type="GO" id="GO:0008677">
    <property type="term" value="F:2-dehydropantoate 2-reductase activity"/>
    <property type="evidence" value="ECO:0007669"/>
    <property type="project" value="UniProtKB-EC"/>
</dbReference>
<dbReference type="InterPro" id="IPR013752">
    <property type="entry name" value="KPA_reductase"/>
</dbReference>
<protein>
    <submittedName>
        <fullName evidence="2">2-dehydropantoate 2-reductase</fullName>
        <ecNumber evidence="2">1.1.1.169</ecNumber>
    </submittedName>
</protein>
<dbReference type="SUPFAM" id="SSF48179">
    <property type="entry name" value="6-phosphogluconate dehydrogenase C-terminal domain-like"/>
    <property type="match status" value="1"/>
</dbReference>
<keyword evidence="2" id="KW-0560">Oxidoreductase</keyword>
<name>A0ABP3AYE9_9LIST</name>
<evidence type="ECO:0000313" key="3">
    <source>
        <dbReference type="Proteomes" id="UP000019249"/>
    </source>
</evidence>
<organism evidence="2 3">
    <name type="scientific">Listeria floridensis FSL S10-1187</name>
    <dbReference type="NCBI Taxonomy" id="1265817"/>
    <lineage>
        <taxon>Bacteria</taxon>
        <taxon>Bacillati</taxon>
        <taxon>Bacillota</taxon>
        <taxon>Bacilli</taxon>
        <taxon>Bacillales</taxon>
        <taxon>Listeriaceae</taxon>
        <taxon>Listeria</taxon>
    </lineage>
</organism>
<gene>
    <name evidence="2" type="ORF">MFLO_07772</name>
</gene>
<evidence type="ECO:0000259" key="1">
    <source>
        <dbReference type="Pfam" id="PF08546"/>
    </source>
</evidence>
<dbReference type="Proteomes" id="UP000019249">
    <property type="component" value="Unassembled WGS sequence"/>
</dbReference>
<dbReference type="Gene3D" id="1.10.1040.10">
    <property type="entry name" value="N-(1-d-carboxylethyl)-l-norvaline Dehydrogenase, domain 2"/>
    <property type="match status" value="1"/>
</dbReference>
<keyword evidence="3" id="KW-1185">Reference proteome</keyword>
<dbReference type="InterPro" id="IPR008927">
    <property type="entry name" value="6-PGluconate_DH-like_C_sf"/>
</dbReference>